<keyword evidence="6 13" id="KW-0831">Ubiquinone biosynthesis</keyword>
<evidence type="ECO:0000256" key="4">
    <source>
        <dbReference type="ARBA" id="ARBA00022519"/>
    </source>
</evidence>
<feature type="active site" description="Proton acceptor" evidence="13">
    <location>
        <position position="287"/>
    </location>
</feature>
<keyword evidence="7 13" id="KW-0812">Transmembrane</keyword>
<dbReference type="GO" id="GO:0010795">
    <property type="term" value="P:regulation of ubiquinone biosynthetic process"/>
    <property type="evidence" value="ECO:0007669"/>
    <property type="project" value="UniProtKB-UniRule"/>
</dbReference>
<comment type="subcellular location">
    <subcellularLocation>
        <location evidence="13">Cell membrane</location>
        <topology evidence="13">Single-pass membrane protein</topology>
    </subcellularLocation>
</comment>
<dbReference type="CDD" id="cd13972">
    <property type="entry name" value="UbiB"/>
    <property type="match status" value="1"/>
</dbReference>
<dbReference type="InterPro" id="IPR011009">
    <property type="entry name" value="Kinase-like_dom_sf"/>
</dbReference>
<evidence type="ECO:0000313" key="18">
    <source>
        <dbReference type="Proteomes" id="UP000051634"/>
    </source>
</evidence>
<keyword evidence="3 13" id="KW-1003">Cell membrane</keyword>
<dbReference type="OrthoDB" id="9795390at2"/>
<comment type="pathway">
    <text evidence="1 13">Cofactor biosynthesis; ubiquinone biosynthesis [regulation].</text>
</comment>
<dbReference type="Proteomes" id="UP000051634">
    <property type="component" value="Unassembled WGS sequence"/>
</dbReference>
<dbReference type="PANTHER" id="PTHR10566:SF113">
    <property type="entry name" value="PROTEIN ACTIVITY OF BC1 COMPLEX KINASE 7, CHLOROPLASTIC"/>
    <property type="match status" value="1"/>
</dbReference>
<dbReference type="NCBIfam" id="NF003404">
    <property type="entry name" value="PRK04750.1"/>
    <property type="match status" value="1"/>
</dbReference>
<evidence type="ECO:0000256" key="9">
    <source>
        <dbReference type="ARBA" id="ARBA00022777"/>
    </source>
</evidence>
<gene>
    <name evidence="13" type="primary">ubiB</name>
    <name evidence="15" type="ORF">Ga0074115_10269</name>
    <name evidence="16" type="ORF">Ga0076813_13405</name>
</gene>
<keyword evidence="10 13" id="KW-0067">ATP-binding</keyword>
<keyword evidence="4" id="KW-0997">Cell inner membrane</keyword>
<comment type="similarity">
    <text evidence="13">Belongs to the ABC1 family. UbiB subfamily.</text>
</comment>
<feature type="binding site" evidence="13">
    <location>
        <begin position="130"/>
        <end position="138"/>
    </location>
    <ligand>
        <name>ATP</name>
        <dbReference type="ChEBI" id="CHEBI:30616"/>
    </ligand>
</feature>
<comment type="caution">
    <text evidence="16">The sequence shown here is derived from an EMBL/GenBank/DDBJ whole genome shotgun (WGS) entry which is preliminary data.</text>
</comment>
<dbReference type="PATRIC" id="fig|54398.3.peg.308"/>
<keyword evidence="11 13" id="KW-1133">Transmembrane helix</keyword>
<name>A0A0T5Z713_9GAMM</name>
<dbReference type="InterPro" id="IPR004147">
    <property type="entry name" value="ABC1_dom"/>
</dbReference>
<dbReference type="PROSITE" id="PS50011">
    <property type="entry name" value="PROTEIN_KINASE_DOM"/>
    <property type="match status" value="1"/>
</dbReference>
<dbReference type="GO" id="GO:0005524">
    <property type="term" value="F:ATP binding"/>
    <property type="evidence" value="ECO:0007669"/>
    <property type="project" value="UniProtKB-KW"/>
</dbReference>
<dbReference type="RefSeq" id="WP_005966322.1">
    <property type="nucleotide sequence ID" value="NZ_KQ556888.1"/>
</dbReference>
<proteinExistence type="inferred from homology"/>
<dbReference type="Pfam" id="PF03109">
    <property type="entry name" value="ABC1"/>
    <property type="match status" value="1"/>
</dbReference>
<comment type="caution">
    <text evidence="13">Lacks conserved residue(s) required for the propagation of feature annotation.</text>
</comment>
<feature type="transmembrane region" description="Helical" evidence="13">
    <location>
        <begin position="529"/>
        <end position="548"/>
    </location>
</feature>
<dbReference type="GO" id="GO:0006744">
    <property type="term" value="P:ubiquinone biosynthetic process"/>
    <property type="evidence" value="ECO:0007669"/>
    <property type="project" value="UniProtKB-UniPathway"/>
</dbReference>
<dbReference type="EMBL" id="LMXI01000354">
    <property type="protein sequence ID" value="KRT58374.1"/>
    <property type="molecule type" value="Genomic_DNA"/>
</dbReference>
<evidence type="ECO:0000313" key="15">
    <source>
        <dbReference type="EMBL" id="KRT53967.1"/>
    </source>
</evidence>
<keyword evidence="8 13" id="KW-0547">Nucleotide-binding</keyword>
<protein>
    <recommendedName>
        <fullName evidence="13">Probable protein kinase UbiB</fullName>
        <ecNumber evidence="13">2.7.-.-</ecNumber>
    </recommendedName>
    <alternativeName>
        <fullName evidence="13">Ubiquinone biosynthesis protein UbiB</fullName>
    </alternativeName>
</protein>
<keyword evidence="12 13" id="KW-0472">Membrane</keyword>
<dbReference type="EC" id="2.7.-.-" evidence="13"/>
<dbReference type="UniPathway" id="UPA00232"/>
<evidence type="ECO:0000256" key="8">
    <source>
        <dbReference type="ARBA" id="ARBA00022741"/>
    </source>
</evidence>
<evidence type="ECO:0000256" key="6">
    <source>
        <dbReference type="ARBA" id="ARBA00022688"/>
    </source>
</evidence>
<evidence type="ECO:0000256" key="3">
    <source>
        <dbReference type="ARBA" id="ARBA00022475"/>
    </source>
</evidence>
<dbReference type="InterPro" id="IPR045308">
    <property type="entry name" value="UbiB_bact"/>
</dbReference>
<evidence type="ECO:0000256" key="12">
    <source>
        <dbReference type="ARBA" id="ARBA00023136"/>
    </source>
</evidence>
<evidence type="ECO:0000256" key="11">
    <source>
        <dbReference type="ARBA" id="ARBA00022989"/>
    </source>
</evidence>
<evidence type="ECO:0000256" key="2">
    <source>
        <dbReference type="ARBA" id="ARBA00009670"/>
    </source>
</evidence>
<dbReference type="EMBL" id="LDXT01000094">
    <property type="protein sequence ID" value="KRT53967.1"/>
    <property type="molecule type" value="Genomic_DNA"/>
</dbReference>
<organism evidence="16 17">
    <name type="scientific">endosymbiont of Ridgeia piscesae</name>
    <dbReference type="NCBI Taxonomy" id="54398"/>
    <lineage>
        <taxon>Bacteria</taxon>
        <taxon>Pseudomonadati</taxon>
        <taxon>Pseudomonadota</taxon>
        <taxon>Gammaproteobacteria</taxon>
        <taxon>sulfur-oxidizing symbionts</taxon>
    </lineage>
</organism>
<dbReference type="Proteomes" id="UP000051276">
    <property type="component" value="Unassembled WGS sequence"/>
</dbReference>
<evidence type="ECO:0000256" key="5">
    <source>
        <dbReference type="ARBA" id="ARBA00022679"/>
    </source>
</evidence>
<dbReference type="STRING" id="54398.Ga0074115_10269"/>
<evidence type="ECO:0000256" key="10">
    <source>
        <dbReference type="ARBA" id="ARBA00022840"/>
    </source>
</evidence>
<feature type="domain" description="Protein kinase" evidence="14">
    <location>
        <begin position="124"/>
        <end position="508"/>
    </location>
</feature>
<evidence type="ECO:0000256" key="7">
    <source>
        <dbReference type="ARBA" id="ARBA00022692"/>
    </source>
</evidence>
<sequence>MIRPAQALRLIHINLVLLRHGLDEVVLATHLFRPLRFLIYLSPWYWLRRDRGPYPARIRRTLEDLGPIFVKFGQILSTRRDLLPDDLADELAKLQDRVPPFSGAEARRIIEKAFGHPIEDVLDAFEEKPLASASIAQVHTATLKDGRQVVVKVLRPGIEKIIRRDVDLLFTIARLAEKYWKEGRRLRPVEVIEEYEKTIFDELDLMREAANASQLRRNFLNSEELYVPEIYWDLARQNVLVIERISGTPVGDVEALRAQGISMQLLGERGVEIFFTQVFKYNFFHADMHPGNIFVEPNGRYIAVDFGIMGTLTEGDKRYLAENLLAFFNRDYKRVAELHVQSGWVPKTTRVEEFEAAIRTVSEPIFERPLSEISFGHFLLRLFQTARRFDMEVQPQLVLLQKTLLNIEGLGRMLYPELDLWTTAKPFLERWMSEQIGRRAFVRKLRDSLPELAEHLPELPLRLNKIIDDAAAGRLSLQWQSEELSQLRLEMQQQHRSSVSTMSGSAMLVSGSLLLVFGPGMIASAPLSLMIGAGLSGGGALLLLRAWLHSHD</sequence>
<comment type="function">
    <text evidence="13">Is probably a protein kinase regulator of UbiI activity which is involved in aerobic coenzyme Q (ubiquinone) biosynthesis.</text>
</comment>
<evidence type="ECO:0000313" key="16">
    <source>
        <dbReference type="EMBL" id="KRT58374.1"/>
    </source>
</evidence>
<dbReference type="NCBIfam" id="TIGR01982">
    <property type="entry name" value="UbiB"/>
    <property type="match status" value="1"/>
</dbReference>
<dbReference type="InterPro" id="IPR010232">
    <property type="entry name" value="UbiB"/>
</dbReference>
<evidence type="ECO:0000313" key="17">
    <source>
        <dbReference type="Proteomes" id="UP000051276"/>
    </source>
</evidence>
<feature type="binding site" evidence="13">
    <location>
        <position position="152"/>
    </location>
    <ligand>
        <name>ATP</name>
        <dbReference type="ChEBI" id="CHEBI:30616"/>
    </ligand>
</feature>
<keyword evidence="18" id="KW-1185">Reference proteome</keyword>
<dbReference type="AlphaFoldDB" id="A0A0T5Z713"/>
<reference evidence="17 18" key="1">
    <citation type="submission" date="2015-11" db="EMBL/GenBank/DDBJ databases">
        <title>The genome of Candidatus Endoriftia persephone in Ridgeia piscesae and population structure of the North Eastern Pacific vestimentiferan symbionts.</title>
        <authorList>
            <person name="Perez M."/>
            <person name="Juniper K.S."/>
        </authorList>
    </citation>
    <scope>NUCLEOTIDE SEQUENCE [LARGE SCALE GENOMIC DNA]</scope>
    <source>
        <strain evidence="16">Ind10</strain>
        <strain evidence="15">Ind11</strain>
    </source>
</reference>
<evidence type="ECO:0000259" key="14">
    <source>
        <dbReference type="PROSITE" id="PS50011"/>
    </source>
</evidence>
<evidence type="ECO:0000256" key="13">
    <source>
        <dbReference type="HAMAP-Rule" id="MF_00414"/>
    </source>
</evidence>
<dbReference type="InterPro" id="IPR000719">
    <property type="entry name" value="Prot_kinase_dom"/>
</dbReference>
<evidence type="ECO:0000256" key="1">
    <source>
        <dbReference type="ARBA" id="ARBA00005020"/>
    </source>
</evidence>
<dbReference type="GO" id="GO:0005886">
    <property type="term" value="C:plasma membrane"/>
    <property type="evidence" value="ECO:0007669"/>
    <property type="project" value="UniProtKB-SubCell"/>
</dbReference>
<dbReference type="PANTHER" id="PTHR10566">
    <property type="entry name" value="CHAPERONE-ACTIVITY OF BC1 COMPLEX CABC1 -RELATED"/>
    <property type="match status" value="1"/>
</dbReference>
<comment type="similarity">
    <text evidence="2">Belongs to the protein kinase superfamily. ADCK protein kinase family.</text>
</comment>
<dbReference type="HAMAP" id="MF_00414">
    <property type="entry name" value="UbiB"/>
    <property type="match status" value="1"/>
</dbReference>
<dbReference type="GO" id="GO:0004672">
    <property type="term" value="F:protein kinase activity"/>
    <property type="evidence" value="ECO:0007669"/>
    <property type="project" value="UniProtKB-UniRule"/>
</dbReference>
<keyword evidence="9 13" id="KW-0418">Kinase</keyword>
<dbReference type="SUPFAM" id="SSF56112">
    <property type="entry name" value="Protein kinase-like (PK-like)"/>
    <property type="match status" value="1"/>
</dbReference>
<keyword evidence="5 13" id="KW-0808">Transferase</keyword>
<dbReference type="InterPro" id="IPR050154">
    <property type="entry name" value="UbiB_kinase"/>
</dbReference>
<accession>A0A0T5Z713</accession>